<comment type="caution">
    <text evidence="3">The sequence shown here is derived from an EMBL/GenBank/DDBJ whole genome shotgun (WGS) entry which is preliminary data.</text>
</comment>
<gene>
    <name evidence="3" type="primary">qgdA</name>
    <name evidence="3" type="ORF">Pla52n_25060</name>
</gene>
<keyword evidence="3" id="KW-0560">Oxidoreductase</keyword>
<evidence type="ECO:0000259" key="2">
    <source>
        <dbReference type="Pfam" id="PF13360"/>
    </source>
</evidence>
<dbReference type="Gene3D" id="2.40.10.480">
    <property type="match status" value="1"/>
</dbReference>
<dbReference type="InterPro" id="IPR015943">
    <property type="entry name" value="WD40/YVTN_repeat-like_dom_sf"/>
</dbReference>
<dbReference type="Gene3D" id="2.130.10.10">
    <property type="entry name" value="YVTN repeat-like/Quinoprotein amine dehydrogenase"/>
    <property type="match status" value="1"/>
</dbReference>
<evidence type="ECO:0000313" key="3">
    <source>
        <dbReference type="EMBL" id="TWU04465.1"/>
    </source>
</evidence>
<evidence type="ECO:0000313" key="4">
    <source>
        <dbReference type="Proteomes" id="UP000320176"/>
    </source>
</evidence>
<dbReference type="PANTHER" id="PTHR34512:SF30">
    <property type="entry name" value="OUTER MEMBRANE PROTEIN ASSEMBLY FACTOR BAMB"/>
    <property type="match status" value="1"/>
</dbReference>
<organism evidence="3 4">
    <name type="scientific">Stieleria varia</name>
    <dbReference type="NCBI Taxonomy" id="2528005"/>
    <lineage>
        <taxon>Bacteria</taxon>
        <taxon>Pseudomonadati</taxon>
        <taxon>Planctomycetota</taxon>
        <taxon>Planctomycetia</taxon>
        <taxon>Pirellulales</taxon>
        <taxon>Pirellulaceae</taxon>
        <taxon>Stieleria</taxon>
    </lineage>
</organism>
<dbReference type="EC" id="1.1.9.1" evidence="3"/>
<dbReference type="Pfam" id="PF13360">
    <property type="entry name" value="PQQ_2"/>
    <property type="match status" value="1"/>
</dbReference>
<dbReference type="GO" id="GO:0016491">
    <property type="term" value="F:oxidoreductase activity"/>
    <property type="evidence" value="ECO:0007669"/>
    <property type="project" value="UniProtKB-KW"/>
</dbReference>
<sequence length="438" mass="48364" precursor="true">MSLTRQCVLIVSSLAFCVGTLHADDWPQWRGNGRDAKLSQSEQLQSLPSGEITRKWTIPLGPGYSGPTVADGLVYVTDHGARDADGEPIDQGEVERVICVDRRDGSLVWQHVYDAPYTIQYRAGPRAAVTVTDGVALAVGAMGHLHCLDAKTGAVRWKHDLNAEYKINMPIWGITASPLVHNGWVIQIVGGSNGSCVVAFDLETGAERWRSIDERAGYSSPVIVRQADQEVLVCWSGESLSGLDPETGKTHWRIEMLPRNMPIGVPTPIVQDDLVFVSSFYDGSLLVRLDSQKLDATTVWRRIGVDEKNTDALHCMISNPFFKGDHIYGVDSYGQLRCLSLDNGDRVWESDQAVQRNRWATVHTIQNGDREIMLNEQGELIDATVSPSGFTLHSRGFLISPTKLQLPRRDGVVWSHPAISNGEIFARNDAELICAPLR</sequence>
<dbReference type="SMART" id="SM00564">
    <property type="entry name" value="PQQ"/>
    <property type="match status" value="5"/>
</dbReference>
<dbReference type="EMBL" id="SJPN01000003">
    <property type="protein sequence ID" value="TWU04465.1"/>
    <property type="molecule type" value="Genomic_DNA"/>
</dbReference>
<feature type="domain" description="Pyrrolo-quinoline quinone repeat" evidence="2">
    <location>
        <begin position="95"/>
        <end position="349"/>
    </location>
</feature>
<protein>
    <submittedName>
        <fullName evidence="3">Quinohemoprotein alcohol dehydrogenase ADH-IIG</fullName>
        <ecNumber evidence="3">1.1.9.1</ecNumber>
    </submittedName>
</protein>
<dbReference type="InterPro" id="IPR002372">
    <property type="entry name" value="PQQ_rpt_dom"/>
</dbReference>
<proteinExistence type="predicted"/>
<reference evidence="3 4" key="1">
    <citation type="submission" date="2019-02" db="EMBL/GenBank/DDBJ databases">
        <title>Deep-cultivation of Planctomycetes and their phenomic and genomic characterization uncovers novel biology.</title>
        <authorList>
            <person name="Wiegand S."/>
            <person name="Jogler M."/>
            <person name="Boedeker C."/>
            <person name="Pinto D."/>
            <person name="Vollmers J."/>
            <person name="Rivas-Marin E."/>
            <person name="Kohn T."/>
            <person name="Peeters S.H."/>
            <person name="Heuer A."/>
            <person name="Rast P."/>
            <person name="Oberbeckmann S."/>
            <person name="Bunk B."/>
            <person name="Jeske O."/>
            <person name="Meyerdierks A."/>
            <person name="Storesund J.E."/>
            <person name="Kallscheuer N."/>
            <person name="Luecker S."/>
            <person name="Lage O.M."/>
            <person name="Pohl T."/>
            <person name="Merkel B.J."/>
            <person name="Hornburger P."/>
            <person name="Mueller R.-W."/>
            <person name="Bruemmer F."/>
            <person name="Labrenz M."/>
            <person name="Spormann A.M."/>
            <person name="Op Den Camp H."/>
            <person name="Overmann J."/>
            <person name="Amann R."/>
            <person name="Jetten M.S.M."/>
            <person name="Mascher T."/>
            <person name="Medema M.H."/>
            <person name="Devos D.P."/>
            <person name="Kaster A.-K."/>
            <person name="Ovreas L."/>
            <person name="Rohde M."/>
            <person name="Galperin M.Y."/>
            <person name="Jogler C."/>
        </authorList>
    </citation>
    <scope>NUCLEOTIDE SEQUENCE [LARGE SCALE GENOMIC DNA]</scope>
    <source>
        <strain evidence="3 4">Pla52n</strain>
    </source>
</reference>
<keyword evidence="4" id="KW-1185">Reference proteome</keyword>
<dbReference type="InterPro" id="IPR011047">
    <property type="entry name" value="Quinoprotein_ADH-like_sf"/>
</dbReference>
<dbReference type="PANTHER" id="PTHR34512">
    <property type="entry name" value="CELL SURFACE PROTEIN"/>
    <property type="match status" value="1"/>
</dbReference>
<evidence type="ECO:0000256" key="1">
    <source>
        <dbReference type="SAM" id="SignalP"/>
    </source>
</evidence>
<accession>A0A5C6AWS1</accession>
<dbReference type="Proteomes" id="UP000320176">
    <property type="component" value="Unassembled WGS sequence"/>
</dbReference>
<name>A0A5C6AWS1_9BACT</name>
<dbReference type="RefSeq" id="WP_146519884.1">
    <property type="nucleotide sequence ID" value="NZ_CP151726.1"/>
</dbReference>
<dbReference type="InterPro" id="IPR018391">
    <property type="entry name" value="PQQ_b-propeller_rpt"/>
</dbReference>
<feature type="chain" id="PRO_5022717883" evidence="1">
    <location>
        <begin position="24"/>
        <end position="438"/>
    </location>
</feature>
<keyword evidence="1" id="KW-0732">Signal</keyword>
<dbReference type="AlphaFoldDB" id="A0A5C6AWS1"/>
<dbReference type="OrthoDB" id="4726955at2"/>
<feature type="signal peptide" evidence="1">
    <location>
        <begin position="1"/>
        <end position="23"/>
    </location>
</feature>
<dbReference type="SUPFAM" id="SSF50998">
    <property type="entry name" value="Quinoprotein alcohol dehydrogenase-like"/>
    <property type="match status" value="1"/>
</dbReference>